<feature type="transmembrane region" description="Helical" evidence="6">
    <location>
        <begin position="111"/>
        <end position="130"/>
    </location>
</feature>
<feature type="transmembrane region" description="Helical" evidence="6">
    <location>
        <begin position="410"/>
        <end position="428"/>
    </location>
</feature>
<evidence type="ECO:0000313" key="8">
    <source>
        <dbReference type="Proteomes" id="UP000198418"/>
    </source>
</evidence>
<dbReference type="EMBL" id="FYDG01000001">
    <property type="protein sequence ID" value="SNB52806.1"/>
    <property type="molecule type" value="Genomic_DNA"/>
</dbReference>
<feature type="transmembrane region" description="Helical" evidence="6">
    <location>
        <begin position="322"/>
        <end position="343"/>
    </location>
</feature>
<feature type="transmembrane region" description="Helical" evidence="6">
    <location>
        <begin position="378"/>
        <end position="398"/>
    </location>
</feature>
<feature type="transmembrane region" description="Helical" evidence="6">
    <location>
        <begin position="37"/>
        <end position="59"/>
    </location>
</feature>
<dbReference type="RefSeq" id="WP_088518806.1">
    <property type="nucleotide sequence ID" value="NZ_NPET01000025.1"/>
</dbReference>
<feature type="transmembrane region" description="Helical" evidence="6">
    <location>
        <begin position="12"/>
        <end position="31"/>
    </location>
</feature>
<evidence type="ECO:0000256" key="4">
    <source>
        <dbReference type="ARBA" id="ARBA00022989"/>
    </source>
</evidence>
<feature type="transmembrane region" description="Helical" evidence="6">
    <location>
        <begin position="79"/>
        <end position="99"/>
    </location>
</feature>
<keyword evidence="5 6" id="KW-0472">Membrane</keyword>
<organism evidence="7 8">
    <name type="scientific">Rhodoblastus acidophilus</name>
    <name type="common">Rhodopseudomonas acidophila</name>
    <dbReference type="NCBI Taxonomy" id="1074"/>
    <lineage>
        <taxon>Bacteria</taxon>
        <taxon>Pseudomonadati</taxon>
        <taxon>Pseudomonadota</taxon>
        <taxon>Alphaproteobacteria</taxon>
        <taxon>Hyphomicrobiales</taxon>
        <taxon>Rhodoblastaceae</taxon>
        <taxon>Rhodoblastus</taxon>
    </lineage>
</organism>
<keyword evidence="8" id="KW-1185">Reference proteome</keyword>
<sequence>MRSDKIAMAISTLARLGLGLIMFIVMARYLGAQQFGVLAGAMAYSGLLNLLSDFGLATYALRLAGMEPQRTVEVIRRALLVKTATTCAGALIGGALLFWNSIDGKIAELQIVVFLAMTVAAYADLAFVASRALGRFDIERRTVLWTSAIVLVIVSVAAIGTCDAVATAWALLAGRIVYALGVARALRRWLCADEPWPLDAPGFLRMARGALPYAVDGALTNLSNQIDIVMVTMLLDATSVGIYQAGARLVQSISPVAVILSTVYLPRLAHAHRHNNSDEVRRLASRLNFEFAGLALFGFLGFLLVGPLWTTYLLGPKYQPLLMLWPGFATFVFTRFAAAAFGIQLAAYGEMRFRIVAQALAIATIVLVDLILLPKLGIMPASWVLAGSSLIPLLIYAIQSARISGARMQTAVSLGLSFAIVALQFHYIGAH</sequence>
<evidence type="ECO:0000256" key="2">
    <source>
        <dbReference type="ARBA" id="ARBA00022475"/>
    </source>
</evidence>
<dbReference type="InterPro" id="IPR002797">
    <property type="entry name" value="Polysacc_synth"/>
</dbReference>
<gene>
    <name evidence="7" type="ORF">SAMN06265338_101314</name>
</gene>
<evidence type="ECO:0000256" key="1">
    <source>
        <dbReference type="ARBA" id="ARBA00004651"/>
    </source>
</evidence>
<dbReference type="Proteomes" id="UP000198418">
    <property type="component" value="Unassembled WGS sequence"/>
</dbReference>
<proteinExistence type="predicted"/>
<feature type="transmembrane region" description="Helical" evidence="6">
    <location>
        <begin position="142"/>
        <end position="160"/>
    </location>
</feature>
<feature type="transmembrane region" description="Helical" evidence="6">
    <location>
        <begin position="291"/>
        <end position="310"/>
    </location>
</feature>
<protein>
    <submittedName>
        <fullName evidence="7">Membrane protein involved in the export of O-antigen and teichoic acid</fullName>
    </submittedName>
</protein>
<dbReference type="PANTHER" id="PTHR30250">
    <property type="entry name" value="PST FAMILY PREDICTED COLANIC ACID TRANSPORTER"/>
    <property type="match status" value="1"/>
</dbReference>
<dbReference type="InterPro" id="IPR050833">
    <property type="entry name" value="Poly_Biosynth_Transport"/>
</dbReference>
<keyword evidence="4 6" id="KW-1133">Transmembrane helix</keyword>
<name>A0A212Q0I2_RHOAC</name>
<evidence type="ECO:0000313" key="7">
    <source>
        <dbReference type="EMBL" id="SNB52806.1"/>
    </source>
</evidence>
<keyword evidence="2" id="KW-1003">Cell membrane</keyword>
<comment type="subcellular location">
    <subcellularLocation>
        <location evidence="1">Cell membrane</location>
        <topology evidence="1">Multi-pass membrane protein</topology>
    </subcellularLocation>
</comment>
<dbReference type="GO" id="GO:0005886">
    <property type="term" value="C:plasma membrane"/>
    <property type="evidence" value="ECO:0007669"/>
    <property type="project" value="UniProtKB-SubCell"/>
</dbReference>
<dbReference type="AlphaFoldDB" id="A0A212Q0I2"/>
<feature type="transmembrane region" description="Helical" evidence="6">
    <location>
        <begin position="355"/>
        <end position="372"/>
    </location>
</feature>
<evidence type="ECO:0000256" key="3">
    <source>
        <dbReference type="ARBA" id="ARBA00022692"/>
    </source>
</evidence>
<keyword evidence="3 6" id="KW-0812">Transmembrane</keyword>
<dbReference type="PANTHER" id="PTHR30250:SF11">
    <property type="entry name" value="O-ANTIGEN TRANSPORTER-RELATED"/>
    <property type="match status" value="1"/>
</dbReference>
<evidence type="ECO:0000256" key="5">
    <source>
        <dbReference type="ARBA" id="ARBA00023136"/>
    </source>
</evidence>
<dbReference type="OrthoDB" id="7586201at2"/>
<feature type="transmembrane region" description="Helical" evidence="6">
    <location>
        <begin position="166"/>
        <end position="186"/>
    </location>
</feature>
<reference evidence="8" key="1">
    <citation type="submission" date="2017-06" db="EMBL/GenBank/DDBJ databases">
        <authorList>
            <person name="Varghese N."/>
            <person name="Submissions S."/>
        </authorList>
    </citation>
    <scope>NUCLEOTIDE SEQUENCE [LARGE SCALE GENOMIC DNA]</scope>
    <source>
        <strain evidence="8">DSM 137</strain>
    </source>
</reference>
<evidence type="ECO:0000256" key="6">
    <source>
        <dbReference type="SAM" id="Phobius"/>
    </source>
</evidence>
<accession>A0A212Q0I2</accession>
<dbReference type="Pfam" id="PF01943">
    <property type="entry name" value="Polysacc_synt"/>
    <property type="match status" value="1"/>
</dbReference>